<dbReference type="AlphaFoldDB" id="A0A0C3DSP2"/>
<dbReference type="HOGENOM" id="CLU_1950091_0_0_1"/>
<dbReference type="InParanoid" id="A0A0C3DSP2"/>
<keyword evidence="2" id="KW-1185">Reference proteome</keyword>
<reference evidence="2" key="2">
    <citation type="submission" date="2015-01" db="EMBL/GenBank/DDBJ databases">
        <title>Evolutionary Origins and Diversification of the Mycorrhizal Mutualists.</title>
        <authorList>
            <consortium name="DOE Joint Genome Institute"/>
            <consortium name="Mycorrhizal Genomics Consortium"/>
            <person name="Kohler A."/>
            <person name="Kuo A."/>
            <person name="Nagy L.G."/>
            <person name="Floudas D."/>
            <person name="Copeland A."/>
            <person name="Barry K.W."/>
            <person name="Cichocki N."/>
            <person name="Veneault-Fourrey C."/>
            <person name="LaButti K."/>
            <person name="Lindquist E.A."/>
            <person name="Lipzen A."/>
            <person name="Lundell T."/>
            <person name="Morin E."/>
            <person name="Murat C."/>
            <person name="Riley R."/>
            <person name="Ohm R."/>
            <person name="Sun H."/>
            <person name="Tunlid A."/>
            <person name="Henrissat B."/>
            <person name="Grigoriev I.V."/>
            <person name="Hibbett D.S."/>
            <person name="Martin F."/>
        </authorList>
    </citation>
    <scope>NUCLEOTIDE SEQUENCE [LARGE SCALE GENOMIC DNA]</scope>
    <source>
        <strain evidence="2">Foug A</strain>
    </source>
</reference>
<proteinExistence type="predicted"/>
<protein>
    <submittedName>
        <fullName evidence="1">Uncharacterized protein</fullName>
    </submittedName>
</protein>
<organism evidence="1 2">
    <name type="scientific">Scleroderma citrinum Foug A</name>
    <dbReference type="NCBI Taxonomy" id="1036808"/>
    <lineage>
        <taxon>Eukaryota</taxon>
        <taxon>Fungi</taxon>
        <taxon>Dikarya</taxon>
        <taxon>Basidiomycota</taxon>
        <taxon>Agaricomycotina</taxon>
        <taxon>Agaricomycetes</taxon>
        <taxon>Agaricomycetidae</taxon>
        <taxon>Boletales</taxon>
        <taxon>Sclerodermatineae</taxon>
        <taxon>Sclerodermataceae</taxon>
        <taxon>Scleroderma</taxon>
    </lineage>
</organism>
<name>A0A0C3DSP2_9AGAM</name>
<sequence length="129" mass="14834">MGYPWKFIKDKHAELGRHVGPVKCETFGPTWRDKKLQQHQGVHLQPLSDIFLRHQLLSQDGSRDTFGADPSIESKPRLTILSQIYFSHTVREVSNHHGAESDLLRRDASMREFGEITPASTYYTLKRSS</sequence>
<accession>A0A0C3DSP2</accession>
<dbReference type="Proteomes" id="UP000053989">
    <property type="component" value="Unassembled WGS sequence"/>
</dbReference>
<reference evidence="1 2" key="1">
    <citation type="submission" date="2014-04" db="EMBL/GenBank/DDBJ databases">
        <authorList>
            <consortium name="DOE Joint Genome Institute"/>
            <person name="Kuo A."/>
            <person name="Kohler A."/>
            <person name="Nagy L.G."/>
            <person name="Floudas D."/>
            <person name="Copeland A."/>
            <person name="Barry K.W."/>
            <person name="Cichocki N."/>
            <person name="Veneault-Fourrey C."/>
            <person name="LaButti K."/>
            <person name="Lindquist E.A."/>
            <person name="Lipzen A."/>
            <person name="Lundell T."/>
            <person name="Morin E."/>
            <person name="Murat C."/>
            <person name="Sun H."/>
            <person name="Tunlid A."/>
            <person name="Henrissat B."/>
            <person name="Grigoriev I.V."/>
            <person name="Hibbett D.S."/>
            <person name="Martin F."/>
            <person name="Nordberg H.P."/>
            <person name="Cantor M.N."/>
            <person name="Hua S.X."/>
        </authorList>
    </citation>
    <scope>NUCLEOTIDE SEQUENCE [LARGE SCALE GENOMIC DNA]</scope>
    <source>
        <strain evidence="1 2">Foug A</strain>
    </source>
</reference>
<dbReference type="EMBL" id="KN822033">
    <property type="protein sequence ID" value="KIM63625.1"/>
    <property type="molecule type" value="Genomic_DNA"/>
</dbReference>
<gene>
    <name evidence="1" type="ORF">SCLCIDRAFT_1214019</name>
</gene>
<evidence type="ECO:0000313" key="1">
    <source>
        <dbReference type="EMBL" id="KIM63625.1"/>
    </source>
</evidence>
<evidence type="ECO:0000313" key="2">
    <source>
        <dbReference type="Proteomes" id="UP000053989"/>
    </source>
</evidence>